<comment type="caution">
    <text evidence="2">The sequence shown here is derived from an EMBL/GenBank/DDBJ whole genome shotgun (WGS) entry which is preliminary data.</text>
</comment>
<evidence type="ECO:0000256" key="1">
    <source>
        <dbReference type="SAM" id="Phobius"/>
    </source>
</evidence>
<proteinExistence type="predicted"/>
<dbReference type="EMBL" id="BSSQ01000010">
    <property type="protein sequence ID" value="GLX68086.1"/>
    <property type="molecule type" value="Genomic_DNA"/>
</dbReference>
<dbReference type="Proteomes" id="UP001157114">
    <property type="component" value="Unassembled WGS sequence"/>
</dbReference>
<name>A0ABQ6GAU9_9BACL</name>
<sequence>MDKKKWFGVLAHLVLGWLFPYVLVGGIVLVYGFMAPSTGAQKAYGLVILLVYALLIMGTNLWTLRSLDFRSKWRWGMIHTFIWAGAVLLSFAMLRFSS</sequence>
<feature type="transmembrane region" description="Helical" evidence="1">
    <location>
        <begin position="75"/>
        <end position="94"/>
    </location>
</feature>
<evidence type="ECO:0000313" key="2">
    <source>
        <dbReference type="EMBL" id="GLX68086.1"/>
    </source>
</evidence>
<dbReference type="RefSeq" id="WP_284238830.1">
    <property type="nucleotide sequence ID" value="NZ_BSSQ01000010.1"/>
</dbReference>
<feature type="transmembrane region" description="Helical" evidence="1">
    <location>
        <begin position="6"/>
        <end position="31"/>
    </location>
</feature>
<feature type="transmembrane region" description="Helical" evidence="1">
    <location>
        <begin position="43"/>
        <end position="63"/>
    </location>
</feature>
<protein>
    <submittedName>
        <fullName evidence="2">Uncharacterized protein</fullName>
    </submittedName>
</protein>
<evidence type="ECO:0000313" key="3">
    <source>
        <dbReference type="Proteomes" id="UP001157114"/>
    </source>
</evidence>
<gene>
    <name evidence="2" type="ORF">MU1_24310</name>
</gene>
<keyword evidence="1" id="KW-0472">Membrane</keyword>
<keyword evidence="1" id="KW-1133">Transmembrane helix</keyword>
<accession>A0ABQ6GAU9</accession>
<organism evidence="2 3">
    <name type="scientific">Paenibacillus glycanilyticus</name>
    <dbReference type="NCBI Taxonomy" id="126569"/>
    <lineage>
        <taxon>Bacteria</taxon>
        <taxon>Bacillati</taxon>
        <taxon>Bacillota</taxon>
        <taxon>Bacilli</taxon>
        <taxon>Bacillales</taxon>
        <taxon>Paenibacillaceae</taxon>
        <taxon>Paenibacillus</taxon>
    </lineage>
</organism>
<reference evidence="2 3" key="1">
    <citation type="submission" date="2023-03" db="EMBL/GenBank/DDBJ databases">
        <title>Draft genome sequence of the bacteria which degrade cell wall of Tricholomamatutake.</title>
        <authorList>
            <person name="Konishi Y."/>
            <person name="Fukuta Y."/>
            <person name="Shirasaka N."/>
        </authorList>
    </citation>
    <scope>NUCLEOTIDE SEQUENCE [LARGE SCALE GENOMIC DNA]</scope>
    <source>
        <strain evidence="3">mu1</strain>
    </source>
</reference>
<keyword evidence="3" id="KW-1185">Reference proteome</keyword>
<keyword evidence="1" id="KW-0812">Transmembrane</keyword>